<dbReference type="InterPro" id="IPR041118">
    <property type="entry name" value="Rx_N"/>
</dbReference>
<evidence type="ECO:0000256" key="3">
    <source>
        <dbReference type="ARBA" id="ARBA00022737"/>
    </source>
</evidence>
<evidence type="ECO:0000313" key="10">
    <source>
        <dbReference type="Proteomes" id="UP000823388"/>
    </source>
</evidence>
<keyword evidence="2" id="KW-0433">Leucine-rich repeat</keyword>
<reference evidence="9" key="1">
    <citation type="submission" date="2020-05" db="EMBL/GenBank/DDBJ databases">
        <title>WGS assembly of Panicum virgatum.</title>
        <authorList>
            <person name="Lovell J.T."/>
            <person name="Jenkins J."/>
            <person name="Shu S."/>
            <person name="Juenger T.E."/>
            <person name="Schmutz J."/>
        </authorList>
    </citation>
    <scope>NUCLEOTIDE SEQUENCE</scope>
    <source>
        <strain evidence="9">AP13</strain>
    </source>
</reference>
<dbReference type="GO" id="GO:0006952">
    <property type="term" value="P:defense response"/>
    <property type="evidence" value="ECO:0007669"/>
    <property type="project" value="UniProtKB-KW"/>
</dbReference>
<organism evidence="9 10">
    <name type="scientific">Panicum virgatum</name>
    <name type="common">Blackwell switchgrass</name>
    <dbReference type="NCBI Taxonomy" id="38727"/>
    <lineage>
        <taxon>Eukaryota</taxon>
        <taxon>Viridiplantae</taxon>
        <taxon>Streptophyta</taxon>
        <taxon>Embryophyta</taxon>
        <taxon>Tracheophyta</taxon>
        <taxon>Spermatophyta</taxon>
        <taxon>Magnoliopsida</taxon>
        <taxon>Liliopsida</taxon>
        <taxon>Poales</taxon>
        <taxon>Poaceae</taxon>
        <taxon>PACMAD clade</taxon>
        <taxon>Panicoideae</taxon>
        <taxon>Panicodae</taxon>
        <taxon>Paniceae</taxon>
        <taxon>Panicinae</taxon>
        <taxon>Panicum</taxon>
        <taxon>Panicum sect. Hiantes</taxon>
    </lineage>
</organism>
<dbReference type="Gene3D" id="1.20.5.4130">
    <property type="match status" value="1"/>
</dbReference>
<feature type="region of interest" description="Disordered" evidence="6">
    <location>
        <begin position="104"/>
        <end position="126"/>
    </location>
</feature>
<dbReference type="Pfam" id="PF00931">
    <property type="entry name" value="NB-ARC"/>
    <property type="match status" value="2"/>
</dbReference>
<dbReference type="SUPFAM" id="SSF52540">
    <property type="entry name" value="P-loop containing nucleoside triphosphate hydrolases"/>
    <property type="match status" value="2"/>
</dbReference>
<evidence type="ECO:0000259" key="8">
    <source>
        <dbReference type="Pfam" id="PF18052"/>
    </source>
</evidence>
<evidence type="ECO:0008006" key="11">
    <source>
        <dbReference type="Google" id="ProtNLM"/>
    </source>
</evidence>
<dbReference type="InterPro" id="IPR027417">
    <property type="entry name" value="P-loop_NTPase"/>
</dbReference>
<proteinExistence type="inferred from homology"/>
<evidence type="ECO:0000313" key="9">
    <source>
        <dbReference type="EMBL" id="KAG2563288.1"/>
    </source>
</evidence>
<dbReference type="PANTHER" id="PTHR19338">
    <property type="entry name" value="TRANSLOCASE OF INNER MITOCHONDRIAL MEMBRANE 13 HOMOLOG"/>
    <property type="match status" value="1"/>
</dbReference>
<dbReference type="PANTHER" id="PTHR19338:SF58">
    <property type="entry name" value="OS09G0517100 PROTEIN"/>
    <property type="match status" value="1"/>
</dbReference>
<protein>
    <recommendedName>
        <fullName evidence="11">NB-ARC domain-containing protein</fullName>
    </recommendedName>
</protein>
<sequence>MQQNLMLISDEFEMMHSFLNDAKDRATDEMVRTLVRQVRNMALDVEDCIEYVVLVDIKSHWNWWRRLLPRALCMLAAAPAEPLDDAVSALELLKSRVEAMGQRNQRYRQIGGSSSTHTEEKTPQQAVTDPTVAGGILIEAREAKKRQGSPSDLVELIKKKEHVLPLQVISLWGATGDLGVTSIIKKTLDSPEICSKFSCRAWVKLTKRFNPHEFIRTLMAQFHTNCCPQQGSTIDFLKQVEEIMGMDRERLTEEFVKQVSENRYIIFLEDLSSSVDWEATVRAYLPDKNNGSCVVVHTQQLQVASLVVGQSHRVLELEQFSADHSVCVFFNEKRSSPRDLIELISMKDKPLQVISMCGEVGDLKVEMARIIEKAYDRNPEICKNFRYRAWVKLMQPLIPREFIQRLLAQFCANYCPRHGSAEDFLKLKGVEMVTEDALIKEFVKQVMSDKRYLVFLEDVSSANGWDAVREYLPDKTNGSCIFVHTQLSEVASSCVGQSHRELELLSANLSLRVFFQRGMYENH</sequence>
<dbReference type="Pfam" id="PF18052">
    <property type="entry name" value="Rx_N"/>
    <property type="match status" value="1"/>
</dbReference>
<name>A0A8T0PQS8_PANVG</name>
<gene>
    <name evidence="9" type="ORF">PVAP13_8KG314222</name>
</gene>
<dbReference type="InterPro" id="IPR002182">
    <property type="entry name" value="NB-ARC"/>
</dbReference>
<dbReference type="AlphaFoldDB" id="A0A8T0PQS8"/>
<comment type="similarity">
    <text evidence="1">Belongs to the disease resistance NB-LRR family.</text>
</comment>
<dbReference type="Proteomes" id="UP000823388">
    <property type="component" value="Chromosome 8K"/>
</dbReference>
<dbReference type="GO" id="GO:0043531">
    <property type="term" value="F:ADP binding"/>
    <property type="evidence" value="ECO:0007669"/>
    <property type="project" value="InterPro"/>
</dbReference>
<keyword evidence="3" id="KW-0677">Repeat</keyword>
<evidence type="ECO:0000259" key="7">
    <source>
        <dbReference type="Pfam" id="PF00931"/>
    </source>
</evidence>
<keyword evidence="5" id="KW-0611">Plant defense</keyword>
<evidence type="ECO:0000256" key="4">
    <source>
        <dbReference type="ARBA" id="ARBA00022741"/>
    </source>
</evidence>
<feature type="domain" description="NB-ARC" evidence="7">
    <location>
        <begin position="166"/>
        <end position="331"/>
    </location>
</feature>
<evidence type="ECO:0000256" key="1">
    <source>
        <dbReference type="ARBA" id="ARBA00008894"/>
    </source>
</evidence>
<keyword evidence="4" id="KW-0547">Nucleotide-binding</keyword>
<dbReference type="Gene3D" id="3.40.50.300">
    <property type="entry name" value="P-loop containing nucleotide triphosphate hydrolases"/>
    <property type="match status" value="2"/>
</dbReference>
<feature type="domain" description="NB-ARC" evidence="7">
    <location>
        <begin position="348"/>
        <end position="518"/>
    </location>
</feature>
<comment type="caution">
    <text evidence="9">The sequence shown here is derived from an EMBL/GenBank/DDBJ whole genome shotgun (WGS) entry which is preliminary data.</text>
</comment>
<accession>A0A8T0PQS8</accession>
<evidence type="ECO:0000256" key="2">
    <source>
        <dbReference type="ARBA" id="ARBA00022614"/>
    </source>
</evidence>
<keyword evidence="10" id="KW-1185">Reference proteome</keyword>
<dbReference type="EMBL" id="CM029051">
    <property type="protein sequence ID" value="KAG2563288.1"/>
    <property type="molecule type" value="Genomic_DNA"/>
</dbReference>
<evidence type="ECO:0000256" key="6">
    <source>
        <dbReference type="SAM" id="MobiDB-lite"/>
    </source>
</evidence>
<feature type="domain" description="Disease resistance N-terminal" evidence="8">
    <location>
        <begin position="3"/>
        <end position="53"/>
    </location>
</feature>
<evidence type="ECO:0000256" key="5">
    <source>
        <dbReference type="ARBA" id="ARBA00022821"/>
    </source>
</evidence>